<keyword evidence="2" id="KW-1185">Reference proteome</keyword>
<dbReference type="Gramene" id="PRQ60874">
    <property type="protein sequence ID" value="PRQ60874"/>
    <property type="gene ID" value="RchiOBHm_Chr0c30g0501221"/>
</dbReference>
<evidence type="ECO:0000313" key="2">
    <source>
        <dbReference type="Proteomes" id="UP000238479"/>
    </source>
</evidence>
<organism evidence="1 2">
    <name type="scientific">Rosa chinensis</name>
    <name type="common">China rose</name>
    <dbReference type="NCBI Taxonomy" id="74649"/>
    <lineage>
        <taxon>Eukaryota</taxon>
        <taxon>Viridiplantae</taxon>
        <taxon>Streptophyta</taxon>
        <taxon>Embryophyta</taxon>
        <taxon>Tracheophyta</taxon>
        <taxon>Spermatophyta</taxon>
        <taxon>Magnoliopsida</taxon>
        <taxon>eudicotyledons</taxon>
        <taxon>Gunneridae</taxon>
        <taxon>Pentapetalae</taxon>
        <taxon>rosids</taxon>
        <taxon>fabids</taxon>
        <taxon>Rosales</taxon>
        <taxon>Rosaceae</taxon>
        <taxon>Rosoideae</taxon>
        <taxon>Rosoideae incertae sedis</taxon>
        <taxon>Rosa</taxon>
    </lineage>
</organism>
<name>A0A2P6SQA4_ROSCH</name>
<gene>
    <name evidence="1" type="ORF">RchiOBHm_Chr0c30g0501221</name>
</gene>
<accession>A0A2P6SQA4</accession>
<dbReference type="AlphaFoldDB" id="A0A2P6SQA4"/>
<dbReference type="Proteomes" id="UP000238479">
    <property type="component" value="Unassembled WGS sequence"/>
</dbReference>
<sequence>MSSLCFFVKIFREAWPGYSQSKRASVVVNDMRIGKKREWFGHPGGIFLFDILFLTQVDMSLGVSLLHLMP</sequence>
<protein>
    <submittedName>
        <fullName evidence="1">Uncharacterized protein</fullName>
    </submittedName>
</protein>
<reference evidence="1 2" key="1">
    <citation type="journal article" date="2018" name="Nat. Genet.">
        <title>The Rosa genome provides new insights in the design of modern roses.</title>
        <authorList>
            <person name="Bendahmane M."/>
        </authorList>
    </citation>
    <scope>NUCLEOTIDE SEQUENCE [LARGE SCALE GENOMIC DNA]</scope>
    <source>
        <strain evidence="2">cv. Old Blush</strain>
    </source>
</reference>
<comment type="caution">
    <text evidence="1">The sequence shown here is derived from an EMBL/GenBank/DDBJ whole genome shotgun (WGS) entry which is preliminary data.</text>
</comment>
<dbReference type="EMBL" id="PDCK01000027">
    <property type="protein sequence ID" value="PRQ60874.1"/>
    <property type="molecule type" value="Genomic_DNA"/>
</dbReference>
<evidence type="ECO:0000313" key="1">
    <source>
        <dbReference type="EMBL" id="PRQ60874.1"/>
    </source>
</evidence>
<proteinExistence type="predicted"/>